<dbReference type="HOGENOM" id="CLU_643636_0_0_3"/>
<dbReference type="OrthoDB" id="9784297at2"/>
<organism evidence="2 3">
    <name type="scientific">Coleofasciculus chthonoplastes PCC 7420</name>
    <dbReference type="NCBI Taxonomy" id="118168"/>
    <lineage>
        <taxon>Bacteria</taxon>
        <taxon>Bacillati</taxon>
        <taxon>Cyanobacteriota</taxon>
        <taxon>Cyanophyceae</taxon>
        <taxon>Coleofasciculales</taxon>
        <taxon>Coleofasciculaceae</taxon>
        <taxon>Coleofasciculus</taxon>
    </lineage>
</organism>
<gene>
    <name evidence="2" type="ORF">MC7420_990</name>
</gene>
<evidence type="ECO:0000313" key="3">
    <source>
        <dbReference type="Proteomes" id="UP000003835"/>
    </source>
</evidence>
<dbReference type="InterPro" id="IPR027417">
    <property type="entry name" value="P-loop_NTPase"/>
</dbReference>
<evidence type="ECO:0000313" key="2">
    <source>
        <dbReference type="EMBL" id="EDX72321.1"/>
    </source>
</evidence>
<dbReference type="Pfam" id="PF13175">
    <property type="entry name" value="AAA_15"/>
    <property type="match status" value="2"/>
</dbReference>
<dbReference type="AlphaFoldDB" id="B4W0L8"/>
<dbReference type="PANTHER" id="PTHR43581:SF4">
    <property type="entry name" value="ATP_GTP PHOSPHATASE"/>
    <property type="match status" value="1"/>
</dbReference>
<reference evidence="2 3" key="1">
    <citation type="submission" date="2008-07" db="EMBL/GenBank/DDBJ databases">
        <authorList>
            <person name="Tandeau de Marsac N."/>
            <person name="Ferriera S."/>
            <person name="Johnson J."/>
            <person name="Kravitz S."/>
            <person name="Beeson K."/>
            <person name="Sutton G."/>
            <person name="Rogers Y.-H."/>
            <person name="Friedman R."/>
            <person name="Frazier M."/>
            <person name="Venter J.C."/>
        </authorList>
    </citation>
    <scope>NUCLEOTIDE SEQUENCE [LARGE SCALE GENOMIC DNA]</scope>
    <source>
        <strain evidence="2 3">PCC 7420</strain>
    </source>
</reference>
<proteinExistence type="predicted"/>
<dbReference type="InterPro" id="IPR003593">
    <property type="entry name" value="AAA+_ATPase"/>
</dbReference>
<dbReference type="Gene3D" id="3.40.50.300">
    <property type="entry name" value="P-loop containing nucleotide triphosphate hydrolases"/>
    <property type="match status" value="2"/>
</dbReference>
<dbReference type="RefSeq" id="WP_006104598.1">
    <property type="nucleotide sequence ID" value="NZ_DS989865.1"/>
</dbReference>
<dbReference type="SUPFAM" id="SSF52540">
    <property type="entry name" value="P-loop containing nucleoside triphosphate hydrolases"/>
    <property type="match status" value="1"/>
</dbReference>
<dbReference type="eggNOG" id="COG1106">
    <property type="taxonomic scope" value="Bacteria"/>
</dbReference>
<keyword evidence="3" id="KW-1185">Reference proteome</keyword>
<accession>B4W0L8</accession>
<name>B4W0L8_9CYAN</name>
<evidence type="ECO:0000259" key="1">
    <source>
        <dbReference type="SMART" id="SM00382"/>
    </source>
</evidence>
<dbReference type="SMART" id="SM00382">
    <property type="entry name" value="AAA"/>
    <property type="match status" value="1"/>
</dbReference>
<sequence length="451" mass="51913">MKISKIIIKGFQQFNNFQLDLVNPKTGKPPDKICFIGTNGTGKTTLLEKVINSFKFHGYENQPNKLENQPFFAVKFSASSGDFFACHPPDSGSGWFDTPIVYYNADVEQTDEWHRFVTDPTQKTVPPNFCIQHYISSPPIPSFTSKRDLIIHVPADRSLLLQQGDLPVTTLNEALTLFQNFPVYHFISMETAGEFWKLLIYLVKKRESDYLDHLKKPENKKKTIEDVEAEFNQNHPEILQEIGNLWNRILDKPGLKFDIEEAGIPVQLNENLQAYVKVKSTSQALPYNSLSSGIRSYIFKLGHIKTLYFQRQIERGFLLVDEPENSLYPDLLYDLIEQYLSIIQNTQFFVATHNPIIAAQFEPYERIHLDFDEQGFVTATSGVTPIGDDPNDLLIKDFHVRSIYGKQGLQKWERFLELQRLINSTSDINRKQELIAEYLEIGNAYNFAPSK</sequence>
<dbReference type="InterPro" id="IPR041685">
    <property type="entry name" value="AAA_GajA/Old/RecF-like"/>
</dbReference>
<protein>
    <recommendedName>
        <fullName evidence="1">AAA+ ATPase domain-containing protein</fullName>
    </recommendedName>
</protein>
<feature type="domain" description="AAA+ ATPase" evidence="1">
    <location>
        <begin position="29"/>
        <end position="376"/>
    </location>
</feature>
<dbReference type="PANTHER" id="PTHR43581">
    <property type="entry name" value="ATP/GTP PHOSPHATASE"/>
    <property type="match status" value="1"/>
</dbReference>
<dbReference type="Proteomes" id="UP000003835">
    <property type="component" value="Unassembled WGS sequence"/>
</dbReference>
<dbReference type="InterPro" id="IPR051396">
    <property type="entry name" value="Bact_Antivir_Def_Nuclease"/>
</dbReference>
<dbReference type="STRING" id="118168.MC7420_990"/>
<dbReference type="EMBL" id="DS989865">
    <property type="protein sequence ID" value="EDX72321.1"/>
    <property type="molecule type" value="Genomic_DNA"/>
</dbReference>